<proteinExistence type="predicted"/>
<reference evidence="2" key="1">
    <citation type="submission" date="2022-11" db="UniProtKB">
        <authorList>
            <consortium name="WormBaseParasite"/>
        </authorList>
    </citation>
    <scope>IDENTIFICATION</scope>
</reference>
<organism evidence="1 2">
    <name type="scientific">Ditylenchus dipsaci</name>
    <dbReference type="NCBI Taxonomy" id="166011"/>
    <lineage>
        <taxon>Eukaryota</taxon>
        <taxon>Metazoa</taxon>
        <taxon>Ecdysozoa</taxon>
        <taxon>Nematoda</taxon>
        <taxon>Chromadorea</taxon>
        <taxon>Rhabditida</taxon>
        <taxon>Tylenchina</taxon>
        <taxon>Tylenchomorpha</taxon>
        <taxon>Sphaerularioidea</taxon>
        <taxon>Anguinidae</taxon>
        <taxon>Anguininae</taxon>
        <taxon>Ditylenchus</taxon>
    </lineage>
</organism>
<evidence type="ECO:0000313" key="2">
    <source>
        <dbReference type="WBParaSite" id="jg2168"/>
    </source>
</evidence>
<evidence type="ECO:0000313" key="1">
    <source>
        <dbReference type="Proteomes" id="UP000887574"/>
    </source>
</evidence>
<sequence>MISLYDSYAHRRNNVGSTHEVATYSAVTKAAAERHQKSKEAECNHEKSPKLNGEAKNLHLSIVEVSHFSQRKFSQEKISATAREGR</sequence>
<dbReference type="WBParaSite" id="jg2168">
    <property type="protein sequence ID" value="jg2168"/>
    <property type="gene ID" value="jg2168"/>
</dbReference>
<protein>
    <submittedName>
        <fullName evidence="2">Uncharacterized protein</fullName>
    </submittedName>
</protein>
<keyword evidence="1" id="KW-1185">Reference proteome</keyword>
<accession>A0A915DMW3</accession>
<dbReference type="Proteomes" id="UP000887574">
    <property type="component" value="Unplaced"/>
</dbReference>
<name>A0A915DMW3_9BILA</name>
<dbReference type="AlphaFoldDB" id="A0A915DMW3"/>